<dbReference type="GO" id="GO:0004222">
    <property type="term" value="F:metalloendopeptidase activity"/>
    <property type="evidence" value="ECO:0007669"/>
    <property type="project" value="UniProtKB-EC"/>
</dbReference>
<dbReference type="GO" id="GO:0046872">
    <property type="term" value="F:metal ion binding"/>
    <property type="evidence" value="ECO:0007669"/>
    <property type="project" value="UniProtKB-UniRule"/>
</dbReference>
<evidence type="ECO:0000256" key="8">
    <source>
        <dbReference type="ARBA" id="ARBA00026100"/>
    </source>
</evidence>
<dbReference type="InterPro" id="IPR024077">
    <property type="entry name" value="Neurolysin/TOP_dom2"/>
</dbReference>
<accession>A0A377LR71</accession>
<dbReference type="InterPro" id="IPR045090">
    <property type="entry name" value="Pept_M3A_M3B"/>
</dbReference>
<dbReference type="InterPro" id="IPR024079">
    <property type="entry name" value="MetalloPept_cat_dom_sf"/>
</dbReference>
<evidence type="ECO:0000256" key="5">
    <source>
        <dbReference type="ARBA" id="ARBA00022833"/>
    </source>
</evidence>
<dbReference type="NCBIfam" id="NF008159">
    <property type="entry name" value="PRK10911.1"/>
    <property type="match status" value="1"/>
</dbReference>
<gene>
    <name evidence="12" type="primary">prlC_1</name>
    <name evidence="12" type="ORF">NCTC10005_01192</name>
</gene>
<evidence type="ECO:0000259" key="10">
    <source>
        <dbReference type="Pfam" id="PF01432"/>
    </source>
</evidence>
<dbReference type="PANTHER" id="PTHR11804:SF84">
    <property type="entry name" value="SACCHAROLYSIN"/>
    <property type="match status" value="1"/>
</dbReference>
<comment type="catalytic activity">
    <reaction evidence="7">
        <text>Hydrolysis of oligopeptides, with broad specificity. Gly or Ala commonly occur as P1 or P1' residues, but more distant residues are also important, as is shown by the fact that Z-Gly-Pro-Gly-|-Gly-Pro-Ala is cleaved, but not Z-(Gly)(5).</text>
        <dbReference type="EC" id="3.4.24.70"/>
    </reaction>
</comment>
<keyword evidence="6 9" id="KW-0482">Metalloprotease</keyword>
<feature type="domain" description="Oligopeptidase A N-terminal" evidence="11">
    <location>
        <begin position="13"/>
        <end position="127"/>
    </location>
</feature>
<dbReference type="FunFam" id="3.40.390.10:FF:000009">
    <property type="entry name" value="Oligopeptidase A"/>
    <property type="match status" value="1"/>
</dbReference>
<keyword evidence="2 9" id="KW-0645">Protease</keyword>
<evidence type="ECO:0000256" key="3">
    <source>
        <dbReference type="ARBA" id="ARBA00022723"/>
    </source>
</evidence>
<dbReference type="InterPro" id="IPR034005">
    <property type="entry name" value="M3A_DCP"/>
</dbReference>
<evidence type="ECO:0000313" key="12">
    <source>
        <dbReference type="EMBL" id="STQ08508.1"/>
    </source>
</evidence>
<dbReference type="Gene3D" id="3.40.390.10">
    <property type="entry name" value="Collagenase (Catalytic Domain)"/>
    <property type="match status" value="1"/>
</dbReference>
<comment type="cofactor">
    <cofactor evidence="9">
        <name>Zn(2+)</name>
        <dbReference type="ChEBI" id="CHEBI:29105"/>
    </cofactor>
    <text evidence="9">Binds 1 zinc ion.</text>
</comment>
<evidence type="ECO:0000256" key="9">
    <source>
        <dbReference type="RuleBase" id="RU003435"/>
    </source>
</evidence>
<dbReference type="GO" id="GO:0005829">
    <property type="term" value="C:cytosol"/>
    <property type="evidence" value="ECO:0007669"/>
    <property type="project" value="UniProtKB-ARBA"/>
</dbReference>
<reference evidence="12 13" key="1">
    <citation type="submission" date="2018-06" db="EMBL/GenBank/DDBJ databases">
        <authorList>
            <consortium name="Pathogen Informatics"/>
            <person name="Doyle S."/>
        </authorList>
    </citation>
    <scope>NUCLEOTIDE SEQUENCE [LARGE SCALE GENOMIC DNA]</scope>
    <source>
        <strain evidence="12 13">NCTC10005</strain>
    </source>
</reference>
<dbReference type="Pfam" id="PF19310">
    <property type="entry name" value="TOP_N"/>
    <property type="match status" value="1"/>
</dbReference>
<feature type="domain" description="Peptidase M3A/M3B catalytic" evidence="10">
    <location>
        <begin position="201"/>
        <end position="549"/>
    </location>
</feature>
<evidence type="ECO:0000256" key="7">
    <source>
        <dbReference type="ARBA" id="ARBA00024603"/>
    </source>
</evidence>
<dbReference type="PANTHER" id="PTHR11804">
    <property type="entry name" value="PROTEASE M3 THIMET OLIGOPEPTIDASE-RELATED"/>
    <property type="match status" value="1"/>
</dbReference>
<keyword evidence="4 9" id="KW-0378">Hydrolase</keyword>
<dbReference type="GO" id="GO:0006518">
    <property type="term" value="P:peptide metabolic process"/>
    <property type="evidence" value="ECO:0007669"/>
    <property type="project" value="TreeGrafter"/>
</dbReference>
<evidence type="ECO:0000256" key="2">
    <source>
        <dbReference type="ARBA" id="ARBA00022670"/>
    </source>
</evidence>
<comment type="similarity">
    <text evidence="1 9">Belongs to the peptidase M3 family.</text>
</comment>
<sequence>MVPAVTQALDNCRAAVESVVAQGGPYTWENLCQPLAEVDDVLGRIFSPVSHLNSVKNSPELREAYEQTLPLLSEYSTWVGQHEGLYKAYRDLRDGDHYAELNTAQKKSVDNALRDFELSGIGLPKEKQVRYGEIAARLSELGNQYSNNVLDATMGWTKLITDEAELAGMPESALAAAKAQAEAKEQEGFLLTLDIPSYLPVMTYCDNQALREEMYRAYSTRASDQGPNAGKWDNSPVMAEILALRHELAQLLGFDSYADKSLATKMAENPQQVLDFLTDLAKRARPQGEKELAQLRAFAKAEFGVDELQPWDIAYYSEKQKQHLYSISDEQLRPYFPENKAVNGLFEVVKRIYGITAKERTDIDVWHPDVRFFELYDEKNELRGSFYLDLYARENKRGGAWMDDCVGQMRKADGSLQKPVAYLTCNFNRPVNGKPALFTHDEVITLFHEFGHGLHHMLTRIETAGVAGISGVPWDAVELPSQFMENWCWEPDALAFISGHYETGEPLPKELLDKMLAAKNYQAAMFILRQLEFGLFDFRLHAEFSPEQGAKNPRNPG</sequence>
<dbReference type="Gene3D" id="1.10.1370.40">
    <property type="match status" value="1"/>
</dbReference>
<evidence type="ECO:0000259" key="11">
    <source>
        <dbReference type="Pfam" id="PF19310"/>
    </source>
</evidence>
<evidence type="ECO:0000256" key="6">
    <source>
        <dbReference type="ARBA" id="ARBA00023049"/>
    </source>
</evidence>
<keyword evidence="5 9" id="KW-0862">Zinc</keyword>
<dbReference type="Pfam" id="PF01432">
    <property type="entry name" value="Peptidase_M3"/>
    <property type="match status" value="1"/>
</dbReference>
<dbReference type="AlphaFoldDB" id="A0A377LR71"/>
<organism evidence="12 13">
    <name type="scientific">Enterobacter cloacae</name>
    <dbReference type="NCBI Taxonomy" id="550"/>
    <lineage>
        <taxon>Bacteria</taxon>
        <taxon>Pseudomonadati</taxon>
        <taxon>Pseudomonadota</taxon>
        <taxon>Gammaproteobacteria</taxon>
        <taxon>Enterobacterales</taxon>
        <taxon>Enterobacteriaceae</taxon>
        <taxon>Enterobacter</taxon>
        <taxon>Enterobacter cloacae complex</taxon>
    </lineage>
</organism>
<dbReference type="Proteomes" id="UP000255106">
    <property type="component" value="Unassembled WGS sequence"/>
</dbReference>
<keyword evidence="3 9" id="KW-0479">Metal-binding</keyword>
<dbReference type="GO" id="GO:0006508">
    <property type="term" value="P:proteolysis"/>
    <property type="evidence" value="ECO:0007669"/>
    <property type="project" value="UniProtKB-KW"/>
</dbReference>
<dbReference type="CDD" id="cd06456">
    <property type="entry name" value="M3A_DCP"/>
    <property type="match status" value="1"/>
</dbReference>
<protein>
    <recommendedName>
        <fullName evidence="8">oligopeptidase A</fullName>
        <ecNumber evidence="8">3.4.24.70</ecNumber>
    </recommendedName>
</protein>
<dbReference type="Gene3D" id="1.10.1370.10">
    <property type="entry name" value="Neurolysin, domain 3"/>
    <property type="match status" value="1"/>
</dbReference>
<name>A0A377LR71_ENTCL</name>
<proteinExistence type="inferred from homology"/>
<dbReference type="InterPro" id="IPR045666">
    <property type="entry name" value="OpdA_N"/>
</dbReference>
<dbReference type="EC" id="3.4.24.70" evidence="8"/>
<dbReference type="InterPro" id="IPR001567">
    <property type="entry name" value="Pept_M3A_M3B_dom"/>
</dbReference>
<evidence type="ECO:0000256" key="1">
    <source>
        <dbReference type="ARBA" id="ARBA00006040"/>
    </source>
</evidence>
<evidence type="ECO:0000256" key="4">
    <source>
        <dbReference type="ARBA" id="ARBA00022801"/>
    </source>
</evidence>
<dbReference type="SUPFAM" id="SSF55486">
    <property type="entry name" value="Metalloproteases ('zincins'), catalytic domain"/>
    <property type="match status" value="1"/>
</dbReference>
<evidence type="ECO:0000313" key="13">
    <source>
        <dbReference type="Proteomes" id="UP000255106"/>
    </source>
</evidence>
<dbReference type="EMBL" id="UGJB01000004">
    <property type="protein sequence ID" value="STQ08508.1"/>
    <property type="molecule type" value="Genomic_DNA"/>
</dbReference>